<feature type="domain" description="Glycosyltransferase 2-like" evidence="5">
    <location>
        <begin position="48"/>
        <end position="157"/>
    </location>
</feature>
<evidence type="ECO:0000256" key="3">
    <source>
        <dbReference type="ARBA" id="ARBA00022679"/>
    </source>
</evidence>
<comment type="similarity">
    <text evidence="1">Belongs to the glycosyltransferase 2 family.</text>
</comment>
<gene>
    <name evidence="6" type="ORF">MARLIPOL_08299</name>
</gene>
<name>R8B2I2_9GAMM</name>
<dbReference type="OrthoDB" id="9766971at2"/>
<feature type="transmembrane region" description="Helical" evidence="4">
    <location>
        <begin position="316"/>
        <end position="336"/>
    </location>
</feature>
<keyword evidence="4" id="KW-1133">Transmembrane helix</keyword>
<dbReference type="PANTHER" id="PTHR43630">
    <property type="entry name" value="POLY-BETA-1,6-N-ACETYL-D-GLUCOSAMINE SYNTHASE"/>
    <property type="match status" value="1"/>
</dbReference>
<keyword evidence="3 6" id="KW-0808">Transferase</keyword>
<evidence type="ECO:0000256" key="4">
    <source>
        <dbReference type="SAM" id="Phobius"/>
    </source>
</evidence>
<dbReference type="InterPro" id="IPR001173">
    <property type="entry name" value="Glyco_trans_2-like"/>
</dbReference>
<dbReference type="InterPro" id="IPR029044">
    <property type="entry name" value="Nucleotide-diphossugar_trans"/>
</dbReference>
<evidence type="ECO:0000313" key="6">
    <source>
        <dbReference type="EMBL" id="EON92739.1"/>
    </source>
</evidence>
<evidence type="ECO:0000259" key="5">
    <source>
        <dbReference type="Pfam" id="PF00535"/>
    </source>
</evidence>
<dbReference type="PATRIC" id="fig|1318628.3.peg.1663"/>
<dbReference type="EMBL" id="ASAD01000010">
    <property type="protein sequence ID" value="EON92739.1"/>
    <property type="molecule type" value="Genomic_DNA"/>
</dbReference>
<dbReference type="Proteomes" id="UP000016540">
    <property type="component" value="Unassembled WGS sequence"/>
</dbReference>
<dbReference type="eggNOG" id="COG1215">
    <property type="taxonomic scope" value="Bacteria"/>
</dbReference>
<feature type="transmembrane region" description="Helical" evidence="4">
    <location>
        <begin position="290"/>
        <end position="309"/>
    </location>
</feature>
<dbReference type="AlphaFoldDB" id="R8B2I2"/>
<evidence type="ECO:0000313" key="7">
    <source>
        <dbReference type="Proteomes" id="UP000016540"/>
    </source>
</evidence>
<reference evidence="6 7" key="1">
    <citation type="journal article" date="2013" name="Genome Announc.">
        <title>Draft Genome Sequence of the Moderately Halophilic Bacterium Marinobacter lipolyticus Strain SM19.</title>
        <authorList>
            <person name="Papke R.T."/>
            <person name="de la Haba R.R."/>
            <person name="Infante-Dominguez C."/>
            <person name="Perez D."/>
            <person name="Sanchez-Porro C."/>
            <person name="Lapierre P."/>
            <person name="Ventosa A."/>
        </authorList>
    </citation>
    <scope>NUCLEOTIDE SEQUENCE [LARGE SCALE GENOMIC DNA]</scope>
    <source>
        <strain evidence="6 7">SM19</strain>
    </source>
</reference>
<evidence type="ECO:0000256" key="2">
    <source>
        <dbReference type="ARBA" id="ARBA00022676"/>
    </source>
</evidence>
<dbReference type="Gene3D" id="3.90.550.10">
    <property type="entry name" value="Spore Coat Polysaccharide Biosynthesis Protein SpsA, Chain A"/>
    <property type="match status" value="1"/>
</dbReference>
<dbReference type="SUPFAM" id="SSF53448">
    <property type="entry name" value="Nucleotide-diphospho-sugar transferases"/>
    <property type="match status" value="1"/>
</dbReference>
<dbReference type="Pfam" id="PF00535">
    <property type="entry name" value="Glycos_transf_2"/>
    <property type="match status" value="1"/>
</dbReference>
<keyword evidence="4" id="KW-0472">Membrane</keyword>
<feature type="transmembrane region" description="Helical" evidence="4">
    <location>
        <begin position="348"/>
        <end position="368"/>
    </location>
</feature>
<dbReference type="RefSeq" id="WP_012137663.1">
    <property type="nucleotide sequence ID" value="NZ_KE007317.1"/>
</dbReference>
<accession>R8B2I2</accession>
<organism evidence="6 7">
    <name type="scientific">Marinobacter lipolyticus SM19</name>
    <dbReference type="NCBI Taxonomy" id="1318628"/>
    <lineage>
        <taxon>Bacteria</taxon>
        <taxon>Pseudomonadati</taxon>
        <taxon>Pseudomonadota</taxon>
        <taxon>Gammaproteobacteria</taxon>
        <taxon>Pseudomonadales</taxon>
        <taxon>Marinobacteraceae</taxon>
        <taxon>Marinobacter</taxon>
    </lineage>
</organism>
<protein>
    <submittedName>
        <fullName evidence="6">Cell wall biosynthesis glycosyltransferase</fullName>
    </submittedName>
</protein>
<dbReference type="GO" id="GO:0016757">
    <property type="term" value="F:glycosyltransferase activity"/>
    <property type="evidence" value="ECO:0007669"/>
    <property type="project" value="UniProtKB-KW"/>
</dbReference>
<dbReference type="STRING" id="1318628.MARLIPOL_08299"/>
<comment type="caution">
    <text evidence="6">The sequence shown here is derived from an EMBL/GenBank/DDBJ whole genome shotgun (WGS) entry which is preliminary data.</text>
</comment>
<sequence length="379" mass="42315">MLVFLFWLSLLGSVFSYLIYPLVLMCLPKRKQAALSDPVKEGSWPKVSLIVTAHNEESRIREKIENCLELDYPDLEILVASDCSTDGTDTIVEDYRRDNVLLARAEERKGKEHAQYQAILRSSGEILVFSDVATAIPEDAIRKLVRYFADPSVGAVSSEDRFVSRDGGVVGEGAYVRYEMWLRGLESARSGVVGLSGSFFAARRSVCVDNWDIYSPSDFNTALNSARAGLVAVTAPDVLGFYQDVADASKEFQRKVRTVIRGVTALSRHPEVLNPFQFGMFAFQVFAHKLMRWAAPWFQIIFLFSSLLLAGKGGIYLLALIAQLAFYGLVLAGHLYPTLRDHSAVKIPYFFVQVNVATVNATVSFLLGRRMTVWTPSKR</sequence>
<keyword evidence="2" id="KW-0328">Glycosyltransferase</keyword>
<keyword evidence="4" id="KW-0812">Transmembrane</keyword>
<keyword evidence="7" id="KW-1185">Reference proteome</keyword>
<evidence type="ECO:0000256" key="1">
    <source>
        <dbReference type="ARBA" id="ARBA00006739"/>
    </source>
</evidence>
<dbReference type="HOGENOM" id="CLU_046109_0_0_6"/>
<dbReference type="CDD" id="cd06439">
    <property type="entry name" value="CESA_like_1"/>
    <property type="match status" value="1"/>
</dbReference>
<dbReference type="PANTHER" id="PTHR43630:SF1">
    <property type="entry name" value="POLY-BETA-1,6-N-ACETYL-D-GLUCOSAMINE SYNTHASE"/>
    <property type="match status" value="1"/>
</dbReference>
<proteinExistence type="inferred from homology"/>